<comment type="caution">
    <text evidence="1">The sequence shown here is derived from an EMBL/GenBank/DDBJ whole genome shotgun (WGS) entry which is preliminary data.</text>
</comment>
<protein>
    <submittedName>
        <fullName evidence="1">Uncharacterized protein</fullName>
    </submittedName>
</protein>
<evidence type="ECO:0000313" key="1">
    <source>
        <dbReference type="EMBL" id="RDJ01957.1"/>
    </source>
</evidence>
<dbReference type="Proteomes" id="UP000254939">
    <property type="component" value="Unassembled WGS sequence"/>
</dbReference>
<reference evidence="1 2" key="1">
    <citation type="submission" date="2017-03" db="EMBL/GenBank/DDBJ databases">
        <title>Genome analysis of Rhizobial strains effectives or ineffectives for nitrogen fixation isolated from bean seeds.</title>
        <authorList>
            <person name="Peralta H."/>
            <person name="Aguilar-Vera A."/>
            <person name="Mora Y."/>
            <person name="Vargas-Lagunas C."/>
            <person name="Girard L."/>
            <person name="Mora J."/>
        </authorList>
    </citation>
    <scope>NUCLEOTIDE SEQUENCE [LARGE SCALE GENOMIC DNA]</scope>
    <source>
        <strain evidence="1 2">CCGM3</strain>
    </source>
</reference>
<organism evidence="1 2">
    <name type="scientific">Rhizobium grahamii</name>
    <dbReference type="NCBI Taxonomy" id="1120045"/>
    <lineage>
        <taxon>Bacteria</taxon>
        <taxon>Pseudomonadati</taxon>
        <taxon>Pseudomonadota</taxon>
        <taxon>Alphaproteobacteria</taxon>
        <taxon>Hyphomicrobiales</taxon>
        <taxon>Rhizobiaceae</taxon>
        <taxon>Rhizobium/Agrobacterium group</taxon>
        <taxon>Rhizobium</taxon>
    </lineage>
</organism>
<sequence length="67" mass="7420">MVLRPQLGNFNDDLRHLGPAHLAAWVGDQLVPDDEAQRPSTGVRQFMSVLANLGRLVWPGLLNVFAK</sequence>
<name>A0A370KE76_9HYPH</name>
<gene>
    <name evidence="1" type="ORF">B5K06_32795</name>
</gene>
<dbReference type="EMBL" id="NAAC01000049">
    <property type="protein sequence ID" value="RDJ01957.1"/>
    <property type="molecule type" value="Genomic_DNA"/>
</dbReference>
<evidence type="ECO:0000313" key="2">
    <source>
        <dbReference type="Proteomes" id="UP000254939"/>
    </source>
</evidence>
<proteinExistence type="predicted"/>
<dbReference type="OrthoDB" id="9811157at2"/>
<accession>A0A370KE76</accession>
<dbReference type="AlphaFoldDB" id="A0A370KE76"/>